<sequence>MKETRKDVRNDKKNWVSIQGGIQTKFRSSYWLHYQPL</sequence>
<organism evidence="1">
    <name type="scientific">Rhizophora mucronata</name>
    <name type="common">Asiatic mangrove</name>
    <dbReference type="NCBI Taxonomy" id="61149"/>
    <lineage>
        <taxon>Eukaryota</taxon>
        <taxon>Viridiplantae</taxon>
        <taxon>Streptophyta</taxon>
        <taxon>Embryophyta</taxon>
        <taxon>Tracheophyta</taxon>
        <taxon>Spermatophyta</taxon>
        <taxon>Magnoliopsida</taxon>
        <taxon>eudicotyledons</taxon>
        <taxon>Gunneridae</taxon>
        <taxon>Pentapetalae</taxon>
        <taxon>rosids</taxon>
        <taxon>fabids</taxon>
        <taxon>Malpighiales</taxon>
        <taxon>Rhizophoraceae</taxon>
        <taxon>Rhizophora</taxon>
    </lineage>
</organism>
<reference evidence="1" key="1">
    <citation type="submission" date="2018-02" db="EMBL/GenBank/DDBJ databases">
        <title>Rhizophora mucronata_Transcriptome.</title>
        <authorList>
            <person name="Meera S.P."/>
            <person name="Sreeshan A."/>
            <person name="Augustine A."/>
        </authorList>
    </citation>
    <scope>NUCLEOTIDE SEQUENCE</scope>
    <source>
        <tissue evidence="1">Leaf</tissue>
    </source>
</reference>
<dbReference type="EMBL" id="GGEC01089211">
    <property type="protein sequence ID" value="MBX69695.1"/>
    <property type="molecule type" value="Transcribed_RNA"/>
</dbReference>
<evidence type="ECO:0000313" key="1">
    <source>
        <dbReference type="EMBL" id="MBX69695.1"/>
    </source>
</evidence>
<accession>A0A2P2QRX8</accession>
<protein>
    <submittedName>
        <fullName evidence="1">Uncharacterized protein</fullName>
    </submittedName>
</protein>
<proteinExistence type="predicted"/>
<name>A0A2P2QRX8_RHIMU</name>
<dbReference type="AlphaFoldDB" id="A0A2P2QRX8"/>